<dbReference type="GO" id="GO:0008713">
    <property type="term" value="F:ADP-heptose-lipopolysaccharide heptosyltransferase activity"/>
    <property type="evidence" value="ECO:0007669"/>
    <property type="project" value="TreeGrafter"/>
</dbReference>
<keyword evidence="3" id="KW-1133">Transmembrane helix</keyword>
<dbReference type="AlphaFoldDB" id="A0A9D5JYQ0"/>
<dbReference type="Pfam" id="PF01075">
    <property type="entry name" value="Glyco_transf_9"/>
    <property type="match status" value="1"/>
</dbReference>
<keyword evidence="2" id="KW-0808">Transferase</keyword>
<dbReference type="SUPFAM" id="SSF53756">
    <property type="entry name" value="UDP-Glycosyltransferase/glycogen phosphorylase"/>
    <property type="match status" value="1"/>
</dbReference>
<comment type="caution">
    <text evidence="4">The sequence shown here is derived from an EMBL/GenBank/DDBJ whole genome shotgun (WGS) entry which is preliminary data.</text>
</comment>
<accession>A0A9D5JYQ0</accession>
<dbReference type="Gene3D" id="3.40.50.2000">
    <property type="entry name" value="Glycogen Phosphorylase B"/>
    <property type="match status" value="2"/>
</dbReference>
<dbReference type="GO" id="GO:0005829">
    <property type="term" value="C:cytosol"/>
    <property type="evidence" value="ECO:0007669"/>
    <property type="project" value="TreeGrafter"/>
</dbReference>
<name>A0A9D5JYQ0_9BACT</name>
<reference evidence="4" key="1">
    <citation type="submission" date="2019-11" db="EMBL/GenBank/DDBJ databases">
        <title>Microbial mats filling the niche in hypersaline microbial mats.</title>
        <authorList>
            <person name="Wong H.L."/>
            <person name="Macleod F.I."/>
            <person name="White R.A. III"/>
            <person name="Burns B.P."/>
        </authorList>
    </citation>
    <scope>NUCLEOTIDE SEQUENCE</scope>
    <source>
        <strain evidence="4">Rbin_158</strain>
    </source>
</reference>
<keyword evidence="1" id="KW-0328">Glycosyltransferase</keyword>
<dbReference type="CDD" id="cd03789">
    <property type="entry name" value="GT9_LPS_heptosyltransferase"/>
    <property type="match status" value="1"/>
</dbReference>
<organism evidence="4 5">
    <name type="scientific">candidate division KSB3 bacterium</name>
    <dbReference type="NCBI Taxonomy" id="2044937"/>
    <lineage>
        <taxon>Bacteria</taxon>
        <taxon>candidate division KSB3</taxon>
    </lineage>
</organism>
<dbReference type="InterPro" id="IPR051199">
    <property type="entry name" value="LPS_LOS_Heptosyltrfase"/>
</dbReference>
<keyword evidence="3" id="KW-0812">Transmembrane</keyword>
<gene>
    <name evidence="4" type="ORF">GF339_19755</name>
</gene>
<protein>
    <recommendedName>
        <fullName evidence="6">Lipopolysaccharide heptosyltransferase II</fullName>
    </recommendedName>
</protein>
<dbReference type="PANTHER" id="PTHR30160">
    <property type="entry name" value="TETRAACYLDISACCHARIDE 4'-KINASE-RELATED"/>
    <property type="match status" value="1"/>
</dbReference>
<dbReference type="GO" id="GO:0009244">
    <property type="term" value="P:lipopolysaccharide core region biosynthetic process"/>
    <property type="evidence" value="ECO:0007669"/>
    <property type="project" value="TreeGrafter"/>
</dbReference>
<feature type="transmembrane region" description="Helical" evidence="3">
    <location>
        <begin position="45"/>
        <end position="62"/>
    </location>
</feature>
<evidence type="ECO:0000256" key="2">
    <source>
        <dbReference type="ARBA" id="ARBA00022679"/>
    </source>
</evidence>
<evidence type="ECO:0000313" key="5">
    <source>
        <dbReference type="Proteomes" id="UP000649604"/>
    </source>
</evidence>
<dbReference type="InterPro" id="IPR002201">
    <property type="entry name" value="Glyco_trans_9"/>
</dbReference>
<dbReference type="PANTHER" id="PTHR30160:SF1">
    <property type="entry name" value="LIPOPOLYSACCHARIDE 1,2-N-ACETYLGLUCOSAMINETRANSFERASE-RELATED"/>
    <property type="match status" value="1"/>
</dbReference>
<evidence type="ECO:0000256" key="3">
    <source>
        <dbReference type="SAM" id="Phobius"/>
    </source>
</evidence>
<dbReference type="EMBL" id="WJJP01000644">
    <property type="protein sequence ID" value="MBD3326829.1"/>
    <property type="molecule type" value="Genomic_DNA"/>
</dbReference>
<evidence type="ECO:0000256" key="1">
    <source>
        <dbReference type="ARBA" id="ARBA00022676"/>
    </source>
</evidence>
<evidence type="ECO:0000313" key="4">
    <source>
        <dbReference type="EMBL" id="MBD3326829.1"/>
    </source>
</evidence>
<proteinExistence type="predicted"/>
<sequence>MNIHQMRKIDFLFGGVICFFLEIYEKLVSKYFQKKQKPRDVKKILVSKYLGMGSIILATPMLRTLRQQFPDVKIVLLTFAGNALLARQLNLTDEIMAIRTSSFGVFARDFLMALLNIRREHFDVVFDLEFFPRFSTIVSYLSGAETRIGYYLPKMWRGELLTHHIHFNPHRHVTEIFAAQLAPFNIEVTDFRLSAPAVNADKLAQLRQRLREYGVSEDARLLAVNVNASDLSTERRWPKDYFVELLNYITATYPQIMIVLIGAKDETDYVNTVYQSLSAQSQTQVLNLAGRLDIEELIALFTLSDLFITNDSGPLHIASSLGIPTVAFFGPETPSLYGPPKETSTVFYARRYCSPCLSVYNAKQAMCNGDNRCMREITVSEVINTLEKKGLFL</sequence>
<keyword evidence="3" id="KW-0472">Membrane</keyword>
<dbReference type="Proteomes" id="UP000649604">
    <property type="component" value="Unassembled WGS sequence"/>
</dbReference>
<evidence type="ECO:0008006" key="6">
    <source>
        <dbReference type="Google" id="ProtNLM"/>
    </source>
</evidence>